<keyword evidence="2" id="KW-1185">Reference proteome</keyword>
<dbReference type="STRING" id="1838280.A6M21_02165"/>
<evidence type="ECO:0008006" key="3">
    <source>
        <dbReference type="Google" id="ProtNLM"/>
    </source>
</evidence>
<organism evidence="1 2">
    <name type="scientific">Desulfotomaculum copahuensis</name>
    <dbReference type="NCBI Taxonomy" id="1838280"/>
    <lineage>
        <taxon>Bacteria</taxon>
        <taxon>Bacillati</taxon>
        <taxon>Bacillota</taxon>
        <taxon>Clostridia</taxon>
        <taxon>Eubacteriales</taxon>
        <taxon>Desulfotomaculaceae</taxon>
        <taxon>Desulfotomaculum</taxon>
    </lineage>
</organism>
<reference evidence="1 2" key="1">
    <citation type="submission" date="2016-04" db="EMBL/GenBank/DDBJ databases">
        <authorList>
            <person name="Evans L.H."/>
            <person name="Alamgir A."/>
            <person name="Owens N."/>
            <person name="Weber N.D."/>
            <person name="Virtaneva K."/>
            <person name="Barbian K."/>
            <person name="Babar A."/>
            <person name="Rosenke K."/>
        </authorList>
    </citation>
    <scope>NUCLEOTIDE SEQUENCE [LARGE SCALE GENOMIC DNA]</scope>
    <source>
        <strain evidence="1 2">LMa1</strain>
    </source>
</reference>
<proteinExistence type="predicted"/>
<comment type="caution">
    <text evidence="1">The sequence shown here is derived from an EMBL/GenBank/DDBJ whole genome shotgun (WGS) entry which is preliminary data.</text>
</comment>
<dbReference type="AlphaFoldDB" id="A0A1B7LKX4"/>
<name>A0A1B7LKX4_9FIRM</name>
<evidence type="ECO:0000313" key="1">
    <source>
        <dbReference type="EMBL" id="OAT87112.1"/>
    </source>
</evidence>
<sequence length="188" mass="22066">MDFFTGYYTDVEPEAALVVEAEGKVAGYLLGCTDAALHRRYQLRLLARALLPVCHGFCRGIYGPPAFRFFRWLFWRGWREMPGVPAGGAHFHFNILKRWRDAAVTRLLVESYLELLRREHPGIKVVWGQMETFGARRSQSLFKRLGWEFYDQVKLSKYRYLFNSPPPEHLKKLAAGEVYLTTIYRELW</sequence>
<evidence type="ECO:0000313" key="2">
    <source>
        <dbReference type="Proteomes" id="UP000078532"/>
    </source>
</evidence>
<dbReference type="OrthoDB" id="187089at2"/>
<dbReference type="Gene3D" id="3.40.630.30">
    <property type="match status" value="1"/>
</dbReference>
<accession>A0A1B7LKX4</accession>
<dbReference type="EMBL" id="LYVF01000002">
    <property type="protein sequence ID" value="OAT87112.1"/>
    <property type="molecule type" value="Genomic_DNA"/>
</dbReference>
<gene>
    <name evidence="1" type="ORF">A6M21_02165</name>
</gene>
<dbReference type="RefSeq" id="WP_066665881.1">
    <property type="nucleotide sequence ID" value="NZ_LYVF01000002.1"/>
</dbReference>
<protein>
    <recommendedName>
        <fullName evidence="3">GNAT family acetyltransferase</fullName>
    </recommendedName>
</protein>
<dbReference type="Proteomes" id="UP000078532">
    <property type="component" value="Unassembled WGS sequence"/>
</dbReference>